<dbReference type="PROSITE" id="PS50088">
    <property type="entry name" value="ANK_REPEAT"/>
    <property type="match status" value="5"/>
</dbReference>
<evidence type="ECO:0000313" key="5">
    <source>
        <dbReference type="EMBL" id="KAK3740466.1"/>
    </source>
</evidence>
<dbReference type="GO" id="GO:0035556">
    <property type="term" value="P:intracellular signal transduction"/>
    <property type="evidence" value="ECO:0007669"/>
    <property type="project" value="InterPro"/>
</dbReference>
<dbReference type="InterPro" id="IPR036770">
    <property type="entry name" value="Ankyrin_rpt-contain_sf"/>
</dbReference>
<dbReference type="PANTHER" id="PTHR24134:SF9">
    <property type="entry name" value="ANKYRIN REPEAT AND SOCS BOX PROTEIN 8"/>
    <property type="match status" value="1"/>
</dbReference>
<dbReference type="PANTHER" id="PTHR24134">
    <property type="entry name" value="ANKYRIN REPEAT-CONTAINING PROTEIN DDB_G0279043"/>
    <property type="match status" value="1"/>
</dbReference>
<dbReference type="Gene3D" id="1.25.40.20">
    <property type="entry name" value="Ankyrin repeat-containing domain"/>
    <property type="match status" value="2"/>
</dbReference>
<dbReference type="AlphaFoldDB" id="A0AAE0YDP5"/>
<dbReference type="EMBL" id="JAWDGP010006468">
    <property type="protein sequence ID" value="KAK3740466.1"/>
    <property type="molecule type" value="Genomic_DNA"/>
</dbReference>
<evidence type="ECO:0000313" key="6">
    <source>
        <dbReference type="Proteomes" id="UP001283361"/>
    </source>
</evidence>
<dbReference type="PROSITE" id="PS50297">
    <property type="entry name" value="ANK_REP_REGION"/>
    <property type="match status" value="3"/>
</dbReference>
<protein>
    <recommendedName>
        <fullName evidence="4">SOCS box domain-containing protein</fullName>
    </recommendedName>
</protein>
<feature type="repeat" description="ANK" evidence="3">
    <location>
        <begin position="271"/>
        <end position="303"/>
    </location>
</feature>
<dbReference type="InterPro" id="IPR036036">
    <property type="entry name" value="SOCS_box-like_dom_sf"/>
</dbReference>
<gene>
    <name evidence="5" type="ORF">RRG08_000453</name>
</gene>
<proteinExistence type="predicted"/>
<feature type="repeat" description="ANK" evidence="3">
    <location>
        <begin position="202"/>
        <end position="234"/>
    </location>
</feature>
<dbReference type="InterPro" id="IPR001496">
    <property type="entry name" value="SOCS_box"/>
</dbReference>
<evidence type="ECO:0000256" key="3">
    <source>
        <dbReference type="PROSITE-ProRule" id="PRU00023"/>
    </source>
</evidence>
<keyword evidence="6" id="KW-1185">Reference proteome</keyword>
<reference evidence="5" key="1">
    <citation type="journal article" date="2023" name="G3 (Bethesda)">
        <title>A reference genome for the long-term kleptoplast-retaining sea slug Elysia crispata morphotype clarki.</title>
        <authorList>
            <person name="Eastman K.E."/>
            <person name="Pendleton A.L."/>
            <person name="Shaikh M.A."/>
            <person name="Suttiyut T."/>
            <person name="Ogas R."/>
            <person name="Tomko P."/>
            <person name="Gavelis G."/>
            <person name="Widhalm J.R."/>
            <person name="Wisecaver J.H."/>
        </authorList>
    </citation>
    <scope>NUCLEOTIDE SEQUENCE</scope>
    <source>
        <strain evidence="5">ECLA1</strain>
    </source>
</reference>
<feature type="repeat" description="ANK" evidence="3">
    <location>
        <begin position="235"/>
        <end position="270"/>
    </location>
</feature>
<accession>A0AAE0YDP5</accession>
<feature type="domain" description="SOCS box" evidence="4">
    <location>
        <begin position="392"/>
        <end position="435"/>
    </location>
</feature>
<sequence length="477" mass="52989">MDVDQGHLARDVGTVLDLGWDHNKMSRRGIDQFTDTTHPQYRRLTWRQHYWATSAYAGTMDVVSNITLYTDGPSIPSKLVDIPEFEHEAFRAVRQCRIDLVEECLNNGFDVNTKHEEIHGDKIYSVKWFVRPIRLKKYSLLHMATIHGDIEMLDFLISKGANVNQMDANCFTPVSMAAVVQRPNFVERLIRAGANINSRSISGRSPLIQAITAEDLHIIKMLLAAGADPNLEDSKGTTPLNTAMMIVDNHKVDVLRALLEGGCEVDKENNHGSTALMTAVGLGKHEAAKVLLEAGADVNKIDANGKSVFQFAIGTRMGLILLNHGACIDTVDKHGTRALDWAAHVGHVSMLRLLLGMDCRRPSLDILQVPRIIQVRESIPIFDLWIKQELGQPRELKRICRGAIREILGPSGLPQTEKLPIPRLMKDYLLAKKFDLSFGGISMERLQRTAGGEGLQFMSGFRPMASSGFGVPVSGMR</sequence>
<dbReference type="Gene3D" id="1.10.750.20">
    <property type="entry name" value="SOCS box"/>
    <property type="match status" value="1"/>
</dbReference>
<feature type="repeat" description="ANK" evidence="3">
    <location>
        <begin position="136"/>
        <end position="168"/>
    </location>
</feature>
<dbReference type="Pfam" id="PF07525">
    <property type="entry name" value="SOCS_box"/>
    <property type="match status" value="1"/>
</dbReference>
<evidence type="ECO:0000259" key="4">
    <source>
        <dbReference type="PROSITE" id="PS50225"/>
    </source>
</evidence>
<evidence type="ECO:0000256" key="2">
    <source>
        <dbReference type="ARBA" id="ARBA00023043"/>
    </source>
</evidence>
<dbReference type="SMART" id="SM00248">
    <property type="entry name" value="ANK"/>
    <property type="match status" value="7"/>
</dbReference>
<dbReference type="Pfam" id="PF12796">
    <property type="entry name" value="Ank_2"/>
    <property type="match status" value="2"/>
</dbReference>
<dbReference type="InterPro" id="IPR002110">
    <property type="entry name" value="Ankyrin_rpt"/>
</dbReference>
<evidence type="ECO:0000256" key="1">
    <source>
        <dbReference type="ARBA" id="ARBA00022737"/>
    </source>
</evidence>
<dbReference type="SUPFAM" id="SSF158235">
    <property type="entry name" value="SOCS box-like"/>
    <property type="match status" value="1"/>
</dbReference>
<organism evidence="5 6">
    <name type="scientific">Elysia crispata</name>
    <name type="common">lettuce slug</name>
    <dbReference type="NCBI Taxonomy" id="231223"/>
    <lineage>
        <taxon>Eukaryota</taxon>
        <taxon>Metazoa</taxon>
        <taxon>Spiralia</taxon>
        <taxon>Lophotrochozoa</taxon>
        <taxon>Mollusca</taxon>
        <taxon>Gastropoda</taxon>
        <taxon>Heterobranchia</taxon>
        <taxon>Euthyneura</taxon>
        <taxon>Panpulmonata</taxon>
        <taxon>Sacoglossa</taxon>
        <taxon>Placobranchoidea</taxon>
        <taxon>Plakobranchidae</taxon>
        <taxon>Elysia</taxon>
    </lineage>
</organism>
<comment type="caution">
    <text evidence="5">The sequence shown here is derived from an EMBL/GenBank/DDBJ whole genome shotgun (WGS) entry which is preliminary data.</text>
</comment>
<feature type="repeat" description="ANK" evidence="3">
    <location>
        <begin position="169"/>
        <end position="201"/>
    </location>
</feature>
<dbReference type="SMART" id="SM00969">
    <property type="entry name" value="SOCS_box"/>
    <property type="match status" value="1"/>
</dbReference>
<dbReference type="Proteomes" id="UP001283361">
    <property type="component" value="Unassembled WGS sequence"/>
</dbReference>
<keyword evidence="1" id="KW-0677">Repeat</keyword>
<dbReference type="PROSITE" id="PS50225">
    <property type="entry name" value="SOCS"/>
    <property type="match status" value="1"/>
</dbReference>
<dbReference type="CDD" id="cd03716">
    <property type="entry name" value="SOCS_ASB_like"/>
    <property type="match status" value="1"/>
</dbReference>
<dbReference type="SUPFAM" id="SSF48403">
    <property type="entry name" value="Ankyrin repeat"/>
    <property type="match status" value="1"/>
</dbReference>
<name>A0AAE0YDP5_9GAST</name>
<keyword evidence="2 3" id="KW-0040">ANK repeat</keyword>